<evidence type="ECO:0000313" key="10">
    <source>
        <dbReference type="EMBL" id="KJA12246.1"/>
    </source>
</evidence>
<dbReference type="PATRIC" id="fig|80878.5.peg.1520"/>
<sequence length="276" mass="29756">MSTSPWAAAQAVIRHPSFRLAGKDMAGTSLGIGAWGLVTGVAMIKSGMSLPMAVFMSLVVYAGSAQLAVLPLLMVGAPLWVVWLTAACVNLRFVIFSSMWRSYFEHLPLRWRLATGYFSGDVIFVAFMKRFPEPKPEPDQVPYFWGAACTNWLAWQVPSLVGIALANVVPLSWGLGFAGVLALLGVLLSLLFDRATWIATGVAATAAIAAFALPLKLNILVAIAAAVAVGLLIEAVEHHRNPPELLLVPAEEDLPADEQQHVRDGDVVPVREERHP</sequence>
<accession>A0A0D7KD00</accession>
<protein>
    <submittedName>
        <fullName evidence="10">Branched-chain amino acid ABC transporter permease</fullName>
    </submittedName>
</protein>
<feature type="transmembrane region" description="Helical" evidence="9">
    <location>
        <begin position="195"/>
        <end position="213"/>
    </location>
</feature>
<evidence type="ECO:0000256" key="4">
    <source>
        <dbReference type="ARBA" id="ARBA00022475"/>
    </source>
</evidence>
<feature type="transmembrane region" description="Helical" evidence="9">
    <location>
        <begin position="160"/>
        <end position="188"/>
    </location>
</feature>
<feature type="transmembrane region" description="Helical" evidence="9">
    <location>
        <begin position="219"/>
        <end position="236"/>
    </location>
</feature>
<dbReference type="STRING" id="80878.RP29_01095"/>
<comment type="caution">
    <text evidence="10">The sequence shown here is derived from an EMBL/GenBank/DDBJ whole genome shotgun (WGS) entry which is preliminary data.</text>
</comment>
<keyword evidence="7 9" id="KW-0472">Membrane</keyword>
<comment type="subcellular location">
    <subcellularLocation>
        <location evidence="1">Cell membrane</location>
        <topology evidence="1">Multi-pass membrane protein</topology>
    </subcellularLocation>
</comment>
<dbReference type="InterPro" id="IPR011606">
    <property type="entry name" value="Brnchd-chn_aa_trnsp_permease"/>
</dbReference>
<dbReference type="Pfam" id="PF03591">
    <property type="entry name" value="AzlC"/>
    <property type="match status" value="1"/>
</dbReference>
<evidence type="ECO:0000256" key="6">
    <source>
        <dbReference type="ARBA" id="ARBA00022989"/>
    </source>
</evidence>
<comment type="similarity">
    <text evidence="2">Belongs to the AzlC family.</text>
</comment>
<evidence type="ECO:0000256" key="5">
    <source>
        <dbReference type="ARBA" id="ARBA00022692"/>
    </source>
</evidence>
<keyword evidence="4" id="KW-1003">Cell membrane</keyword>
<dbReference type="AlphaFoldDB" id="A0A0D7KD00"/>
<proteinExistence type="inferred from homology"/>
<dbReference type="PANTHER" id="PTHR34979:SF1">
    <property type="entry name" value="INNER MEMBRANE PROTEIN YGAZ"/>
    <property type="match status" value="1"/>
</dbReference>
<feature type="transmembrane region" description="Helical" evidence="9">
    <location>
        <begin position="80"/>
        <end position="99"/>
    </location>
</feature>
<feature type="region of interest" description="Disordered" evidence="8">
    <location>
        <begin position="256"/>
        <end position="276"/>
    </location>
</feature>
<feature type="transmembrane region" description="Helical" evidence="9">
    <location>
        <begin position="53"/>
        <end position="74"/>
    </location>
</feature>
<dbReference type="GO" id="GO:1903785">
    <property type="term" value="P:L-valine transmembrane transport"/>
    <property type="evidence" value="ECO:0007669"/>
    <property type="project" value="TreeGrafter"/>
</dbReference>
<keyword evidence="3" id="KW-0813">Transport</keyword>
<evidence type="ECO:0000313" key="11">
    <source>
        <dbReference type="Proteomes" id="UP000032566"/>
    </source>
</evidence>
<feature type="transmembrane region" description="Helical" evidence="9">
    <location>
        <begin position="111"/>
        <end position="128"/>
    </location>
</feature>
<feature type="compositionally biased region" description="Basic and acidic residues" evidence="8">
    <location>
        <begin position="258"/>
        <end position="276"/>
    </location>
</feature>
<evidence type="ECO:0000256" key="2">
    <source>
        <dbReference type="ARBA" id="ARBA00010735"/>
    </source>
</evidence>
<keyword evidence="6 9" id="KW-1133">Transmembrane helix</keyword>
<dbReference type="GO" id="GO:0005886">
    <property type="term" value="C:plasma membrane"/>
    <property type="evidence" value="ECO:0007669"/>
    <property type="project" value="UniProtKB-SubCell"/>
</dbReference>
<evidence type="ECO:0000256" key="7">
    <source>
        <dbReference type="ARBA" id="ARBA00023136"/>
    </source>
</evidence>
<keyword evidence="5 9" id="KW-0812">Transmembrane</keyword>
<evidence type="ECO:0000256" key="1">
    <source>
        <dbReference type="ARBA" id="ARBA00004651"/>
    </source>
</evidence>
<evidence type="ECO:0000256" key="3">
    <source>
        <dbReference type="ARBA" id="ARBA00022448"/>
    </source>
</evidence>
<gene>
    <name evidence="10" type="ORF">RP29_01095</name>
</gene>
<evidence type="ECO:0000256" key="8">
    <source>
        <dbReference type="SAM" id="MobiDB-lite"/>
    </source>
</evidence>
<reference evidence="10 11" key="1">
    <citation type="submission" date="2014-12" db="EMBL/GenBank/DDBJ databases">
        <title>Isolation of bacteria from lake water.</title>
        <authorList>
            <person name="Sheng K.-Y."/>
            <person name="Chin P.-S."/>
            <person name="Chan K.-G."/>
            <person name="Tan G.S."/>
        </authorList>
    </citation>
    <scope>NUCLEOTIDE SEQUENCE [LARGE SCALE GENOMIC DNA]</scope>
    <source>
        <strain evidence="10 11">KY4</strain>
    </source>
</reference>
<name>A0A0D7KD00_9BURK</name>
<dbReference type="EMBL" id="JXYQ01000003">
    <property type="protein sequence ID" value="KJA12246.1"/>
    <property type="molecule type" value="Genomic_DNA"/>
</dbReference>
<dbReference type="Proteomes" id="UP000032566">
    <property type="component" value="Unassembled WGS sequence"/>
</dbReference>
<organism evidence="10 11">
    <name type="scientific">Acidovorax temperans</name>
    <dbReference type="NCBI Taxonomy" id="80878"/>
    <lineage>
        <taxon>Bacteria</taxon>
        <taxon>Pseudomonadati</taxon>
        <taxon>Pseudomonadota</taxon>
        <taxon>Betaproteobacteria</taxon>
        <taxon>Burkholderiales</taxon>
        <taxon>Comamonadaceae</taxon>
        <taxon>Acidovorax</taxon>
    </lineage>
</organism>
<evidence type="ECO:0000256" key="9">
    <source>
        <dbReference type="SAM" id="Phobius"/>
    </source>
</evidence>
<dbReference type="PANTHER" id="PTHR34979">
    <property type="entry name" value="INNER MEMBRANE PROTEIN YGAZ"/>
    <property type="match status" value="1"/>
</dbReference>
<feature type="transmembrane region" description="Helical" evidence="9">
    <location>
        <begin position="25"/>
        <end position="44"/>
    </location>
</feature>
<keyword evidence="11" id="KW-1185">Reference proteome</keyword>